<keyword evidence="1 3" id="KW-0808">Transferase</keyword>
<evidence type="ECO:0000256" key="1">
    <source>
        <dbReference type="ARBA" id="ARBA00022679"/>
    </source>
</evidence>
<sequence length="211" mass="24346">MQKITEQINFWSGRDGNSYTDRNPQSVKELDGLYKKQYGVLRTAMNRKFLSGISKDVKILEVGANIGLQLELLRKMGFTNLLGIEVNEYAVEAAKKIHPKIDIIKGSAFDLPFKKNYFDLVFTSGVLIHIAPKDVKKATKEIVRVSGGYIWGMEYYAPKLTDIEYRGKKGFLWKRDFCDFYLKNFSDLKLAREEKYKMNDGNASQMFLLKK</sequence>
<dbReference type="PANTHER" id="PTHR44068:SF11">
    <property type="entry name" value="GERANYL DIPHOSPHATE 2-C-METHYLTRANSFERASE"/>
    <property type="match status" value="1"/>
</dbReference>
<organism evidence="3 4">
    <name type="scientific">Candidatus Spechtbacteria bacterium RIFCSPHIGHO2_01_FULL_43_30</name>
    <dbReference type="NCBI Taxonomy" id="1802158"/>
    <lineage>
        <taxon>Bacteria</taxon>
        <taxon>Candidatus Spechtiibacteriota</taxon>
    </lineage>
</organism>
<dbReference type="GO" id="GO:0008757">
    <property type="term" value="F:S-adenosylmethionine-dependent methyltransferase activity"/>
    <property type="evidence" value="ECO:0007669"/>
    <property type="project" value="InterPro"/>
</dbReference>
<gene>
    <name evidence="3" type="ORF">A2827_03625</name>
</gene>
<dbReference type="SUPFAM" id="SSF53335">
    <property type="entry name" value="S-adenosyl-L-methionine-dependent methyltransferases"/>
    <property type="match status" value="1"/>
</dbReference>
<dbReference type="Pfam" id="PF08241">
    <property type="entry name" value="Methyltransf_11"/>
    <property type="match status" value="1"/>
</dbReference>
<dbReference type="Proteomes" id="UP000177932">
    <property type="component" value="Unassembled WGS sequence"/>
</dbReference>
<dbReference type="InterPro" id="IPR029063">
    <property type="entry name" value="SAM-dependent_MTases_sf"/>
</dbReference>
<dbReference type="NCBIfam" id="TIGR03587">
    <property type="entry name" value="Pse_Me-ase"/>
    <property type="match status" value="1"/>
</dbReference>
<feature type="domain" description="Methyltransferase type 11" evidence="2">
    <location>
        <begin position="60"/>
        <end position="149"/>
    </location>
</feature>
<evidence type="ECO:0000313" key="4">
    <source>
        <dbReference type="Proteomes" id="UP000177932"/>
    </source>
</evidence>
<dbReference type="InterPro" id="IPR050447">
    <property type="entry name" value="Erg6_SMT_methyltransf"/>
</dbReference>
<dbReference type="AlphaFoldDB" id="A0A1G2H5Y4"/>
<dbReference type="InterPro" id="IPR020027">
    <property type="entry name" value="Pseudamin_synth-assoc_MeTrfase"/>
</dbReference>
<protein>
    <submittedName>
        <fullName evidence="3">Methyltransferase type 11</fullName>
    </submittedName>
</protein>
<dbReference type="GO" id="GO:0032259">
    <property type="term" value="P:methylation"/>
    <property type="evidence" value="ECO:0007669"/>
    <property type="project" value="UniProtKB-KW"/>
</dbReference>
<proteinExistence type="predicted"/>
<comment type="caution">
    <text evidence="3">The sequence shown here is derived from an EMBL/GenBank/DDBJ whole genome shotgun (WGS) entry which is preliminary data.</text>
</comment>
<name>A0A1G2H5Y4_9BACT</name>
<dbReference type="CDD" id="cd02440">
    <property type="entry name" value="AdoMet_MTases"/>
    <property type="match status" value="1"/>
</dbReference>
<dbReference type="PANTHER" id="PTHR44068">
    <property type="entry name" value="ZGC:194242"/>
    <property type="match status" value="1"/>
</dbReference>
<dbReference type="EMBL" id="MHOD01000032">
    <property type="protein sequence ID" value="OGZ57348.1"/>
    <property type="molecule type" value="Genomic_DNA"/>
</dbReference>
<evidence type="ECO:0000259" key="2">
    <source>
        <dbReference type="Pfam" id="PF08241"/>
    </source>
</evidence>
<accession>A0A1G2H5Y4</accession>
<reference evidence="3 4" key="1">
    <citation type="journal article" date="2016" name="Nat. Commun.">
        <title>Thousands of microbial genomes shed light on interconnected biogeochemical processes in an aquifer system.</title>
        <authorList>
            <person name="Anantharaman K."/>
            <person name="Brown C.T."/>
            <person name="Hug L.A."/>
            <person name="Sharon I."/>
            <person name="Castelle C.J."/>
            <person name="Probst A.J."/>
            <person name="Thomas B.C."/>
            <person name="Singh A."/>
            <person name="Wilkins M.J."/>
            <person name="Karaoz U."/>
            <person name="Brodie E.L."/>
            <person name="Williams K.H."/>
            <person name="Hubbard S.S."/>
            <person name="Banfield J.F."/>
        </authorList>
    </citation>
    <scope>NUCLEOTIDE SEQUENCE [LARGE SCALE GENOMIC DNA]</scope>
</reference>
<keyword evidence="3" id="KW-0489">Methyltransferase</keyword>
<dbReference type="Gene3D" id="3.40.50.150">
    <property type="entry name" value="Vaccinia Virus protein VP39"/>
    <property type="match status" value="1"/>
</dbReference>
<dbReference type="STRING" id="1802158.A2827_03625"/>
<dbReference type="InterPro" id="IPR013216">
    <property type="entry name" value="Methyltransf_11"/>
</dbReference>
<evidence type="ECO:0000313" key="3">
    <source>
        <dbReference type="EMBL" id="OGZ57348.1"/>
    </source>
</evidence>